<dbReference type="PANTHER" id="PTHR43775:SF20">
    <property type="entry name" value="HYBRID PKS-NRPS SYNTHETASE APDA"/>
    <property type="match status" value="1"/>
</dbReference>
<dbReference type="GO" id="GO:0016491">
    <property type="term" value="F:oxidoreductase activity"/>
    <property type="evidence" value="ECO:0007669"/>
    <property type="project" value="UniProtKB-KW"/>
</dbReference>
<keyword evidence="3" id="KW-0808">Transferase</keyword>
<dbReference type="GO" id="GO:0004312">
    <property type="term" value="F:fatty acid synthase activity"/>
    <property type="evidence" value="ECO:0007669"/>
    <property type="project" value="TreeGrafter"/>
</dbReference>
<dbReference type="EMBL" id="CP058934">
    <property type="protein sequence ID" value="QLI69086.1"/>
    <property type="molecule type" value="Genomic_DNA"/>
</dbReference>
<proteinExistence type="predicted"/>
<name>A0A7D5Z4Z6_9HYPO</name>
<evidence type="ECO:0000256" key="2">
    <source>
        <dbReference type="ARBA" id="ARBA00022553"/>
    </source>
</evidence>
<accession>A0A7D5Z4Z6</accession>
<dbReference type="InterPro" id="IPR050091">
    <property type="entry name" value="PKS_NRPS_Biosynth_Enz"/>
</dbReference>
<evidence type="ECO:0000256" key="4">
    <source>
        <dbReference type="ARBA" id="ARBA00023002"/>
    </source>
</evidence>
<dbReference type="InterPro" id="IPR057326">
    <property type="entry name" value="KR_dom"/>
</dbReference>
<dbReference type="PANTHER" id="PTHR43775">
    <property type="entry name" value="FATTY ACID SYNTHASE"/>
    <property type="match status" value="1"/>
</dbReference>
<dbReference type="OrthoDB" id="5245411at2759"/>
<dbReference type="SMART" id="SM00822">
    <property type="entry name" value="PKS_KR"/>
    <property type="match status" value="1"/>
</dbReference>
<dbReference type="InterPro" id="IPR036291">
    <property type="entry name" value="NAD(P)-bd_dom_sf"/>
</dbReference>
<dbReference type="KEGG" id="mbrn:26244440"/>
<keyword evidence="1" id="KW-0596">Phosphopantetheine</keyword>
<feature type="domain" description="Ketoreductase" evidence="5">
    <location>
        <begin position="36"/>
        <end position="155"/>
    </location>
</feature>
<dbReference type="RefSeq" id="XP_014542491.1">
    <property type="nucleotide sequence ID" value="XM_014687005.1"/>
</dbReference>
<evidence type="ECO:0000256" key="3">
    <source>
        <dbReference type="ARBA" id="ARBA00022679"/>
    </source>
</evidence>
<dbReference type="GeneID" id="26244440"/>
<sequence>MGGSYEAGTIVDWRATALVPVRLTSANDQIRFDENKTYALFGLTSDLATSLCDWMSSRGARTIVLTSRNPNIDERWLEEISRAGVHVGVFSNDITDQTAVEELVATIRREFPPIGGIMNGAMVLQDVPFSEMSFEIMEKVLRPKVLGTMHLDRLF</sequence>
<dbReference type="Proteomes" id="UP000510686">
    <property type="component" value="Chromosome 3"/>
</dbReference>
<organism evidence="6 7">
    <name type="scientific">Metarhizium brunneum</name>
    <dbReference type="NCBI Taxonomy" id="500148"/>
    <lineage>
        <taxon>Eukaryota</taxon>
        <taxon>Fungi</taxon>
        <taxon>Dikarya</taxon>
        <taxon>Ascomycota</taxon>
        <taxon>Pezizomycotina</taxon>
        <taxon>Sordariomycetes</taxon>
        <taxon>Hypocreomycetidae</taxon>
        <taxon>Hypocreales</taxon>
        <taxon>Clavicipitaceae</taxon>
        <taxon>Metarhizium</taxon>
    </lineage>
</organism>
<dbReference type="GO" id="GO:0044550">
    <property type="term" value="P:secondary metabolite biosynthetic process"/>
    <property type="evidence" value="ECO:0007669"/>
    <property type="project" value="TreeGrafter"/>
</dbReference>
<protein>
    <submittedName>
        <fullName evidence="6">PKS-NRPS hybrid synthetase</fullName>
    </submittedName>
</protein>
<evidence type="ECO:0000313" key="6">
    <source>
        <dbReference type="EMBL" id="QLI69086.1"/>
    </source>
</evidence>
<dbReference type="GO" id="GO:0006633">
    <property type="term" value="P:fatty acid biosynthetic process"/>
    <property type="evidence" value="ECO:0007669"/>
    <property type="project" value="TreeGrafter"/>
</dbReference>
<keyword evidence="2" id="KW-0597">Phosphoprotein</keyword>
<evidence type="ECO:0000256" key="1">
    <source>
        <dbReference type="ARBA" id="ARBA00022450"/>
    </source>
</evidence>
<dbReference type="Gene3D" id="3.40.50.720">
    <property type="entry name" value="NAD(P)-binding Rossmann-like Domain"/>
    <property type="match status" value="1"/>
</dbReference>
<dbReference type="InterPro" id="IPR013968">
    <property type="entry name" value="PKS_KR"/>
</dbReference>
<keyword evidence="4" id="KW-0560">Oxidoreductase</keyword>
<evidence type="ECO:0000313" key="7">
    <source>
        <dbReference type="Proteomes" id="UP000510686"/>
    </source>
</evidence>
<reference evidence="6 7" key="1">
    <citation type="submission" date="2020-07" db="EMBL/GenBank/DDBJ databases">
        <title>Telomere length de novo assembly of all 7 chromosomes of the fungus, Metarhizium brunneum, using a novel assembly pipeline.</title>
        <authorList>
            <person name="Saud z."/>
            <person name="Kortsinoglou A."/>
            <person name="Kouvelis V.N."/>
            <person name="Butt T.M."/>
        </authorList>
    </citation>
    <scope>NUCLEOTIDE SEQUENCE [LARGE SCALE GENOMIC DNA]</scope>
    <source>
        <strain evidence="6 7">4556</strain>
    </source>
</reference>
<dbReference type="SUPFAM" id="SSF51735">
    <property type="entry name" value="NAD(P)-binding Rossmann-fold domains"/>
    <property type="match status" value="1"/>
</dbReference>
<evidence type="ECO:0000259" key="5">
    <source>
        <dbReference type="SMART" id="SM00822"/>
    </source>
</evidence>
<dbReference type="Pfam" id="PF08659">
    <property type="entry name" value="KR"/>
    <property type="match status" value="1"/>
</dbReference>
<gene>
    <name evidence="6" type="primary">PSOA</name>
    <name evidence="6" type="ORF">G6M90_00g063940</name>
</gene>
<keyword evidence="7" id="KW-1185">Reference proteome</keyword>
<dbReference type="AlphaFoldDB" id="A0A7D5Z4Z6"/>